<reference evidence="1 2" key="2">
    <citation type="journal article" date="2022" name="Mol. Ecol. Resour.">
        <title>The genomes of chicory, endive, great burdock and yacon provide insights into Asteraceae paleo-polyploidization history and plant inulin production.</title>
        <authorList>
            <person name="Fan W."/>
            <person name="Wang S."/>
            <person name="Wang H."/>
            <person name="Wang A."/>
            <person name="Jiang F."/>
            <person name="Liu H."/>
            <person name="Zhao H."/>
            <person name="Xu D."/>
            <person name="Zhang Y."/>
        </authorList>
    </citation>
    <scope>NUCLEOTIDE SEQUENCE [LARGE SCALE GENOMIC DNA]</scope>
    <source>
        <strain evidence="2">cv. Punajuju</strain>
        <tissue evidence="1">Leaves</tissue>
    </source>
</reference>
<comment type="caution">
    <text evidence="1">The sequence shown here is derived from an EMBL/GenBank/DDBJ whole genome shotgun (WGS) entry which is preliminary data.</text>
</comment>
<sequence length="223" mass="24925">MSLKITMMAEGELAFKNHLLIEAFVLPSANPNLRRKRLGDINLHAHKCIHRMNLGLKFGDHLNNRNREFSIILESRDQARTRSSWEAKAKYIITCLGSRSPTVAGAERPQDAFRWSRMAVTEGPSIRELCNEGCIETGGSFRDFNGRKGNGWSTIESRGLFRSRISGKIGLTGALVTAGEEEESTSKNRSKGWLRSRRVSRSRWGGSQGCHARRAGQTLARIA</sequence>
<name>A0ACB9F229_CICIN</name>
<proteinExistence type="predicted"/>
<organism evidence="1 2">
    <name type="scientific">Cichorium intybus</name>
    <name type="common">Chicory</name>
    <dbReference type="NCBI Taxonomy" id="13427"/>
    <lineage>
        <taxon>Eukaryota</taxon>
        <taxon>Viridiplantae</taxon>
        <taxon>Streptophyta</taxon>
        <taxon>Embryophyta</taxon>
        <taxon>Tracheophyta</taxon>
        <taxon>Spermatophyta</taxon>
        <taxon>Magnoliopsida</taxon>
        <taxon>eudicotyledons</taxon>
        <taxon>Gunneridae</taxon>
        <taxon>Pentapetalae</taxon>
        <taxon>asterids</taxon>
        <taxon>campanulids</taxon>
        <taxon>Asterales</taxon>
        <taxon>Asteraceae</taxon>
        <taxon>Cichorioideae</taxon>
        <taxon>Cichorieae</taxon>
        <taxon>Cichoriinae</taxon>
        <taxon>Cichorium</taxon>
    </lineage>
</organism>
<keyword evidence="2" id="KW-1185">Reference proteome</keyword>
<reference evidence="2" key="1">
    <citation type="journal article" date="2022" name="Mol. Ecol. Resour.">
        <title>The genomes of chicory, endive, great burdock and yacon provide insights into Asteraceae palaeo-polyploidization history and plant inulin production.</title>
        <authorList>
            <person name="Fan W."/>
            <person name="Wang S."/>
            <person name="Wang H."/>
            <person name="Wang A."/>
            <person name="Jiang F."/>
            <person name="Liu H."/>
            <person name="Zhao H."/>
            <person name="Xu D."/>
            <person name="Zhang Y."/>
        </authorList>
    </citation>
    <scope>NUCLEOTIDE SEQUENCE [LARGE SCALE GENOMIC DNA]</scope>
    <source>
        <strain evidence="2">cv. Punajuju</strain>
    </source>
</reference>
<dbReference type="EMBL" id="CM042011">
    <property type="protein sequence ID" value="KAI3764995.1"/>
    <property type="molecule type" value="Genomic_DNA"/>
</dbReference>
<evidence type="ECO:0000313" key="2">
    <source>
        <dbReference type="Proteomes" id="UP001055811"/>
    </source>
</evidence>
<accession>A0ACB9F229</accession>
<dbReference type="Proteomes" id="UP001055811">
    <property type="component" value="Linkage Group LG03"/>
</dbReference>
<gene>
    <name evidence="1" type="ORF">L2E82_15014</name>
</gene>
<protein>
    <submittedName>
        <fullName evidence="1">Uncharacterized protein</fullName>
    </submittedName>
</protein>
<evidence type="ECO:0000313" key="1">
    <source>
        <dbReference type="EMBL" id="KAI3764995.1"/>
    </source>
</evidence>